<feature type="compositionally biased region" description="Acidic residues" evidence="1">
    <location>
        <begin position="171"/>
        <end position="205"/>
    </location>
</feature>
<sequence>MVSITLLILVPVLVLAAVVVGGIALFTPSGSTKPTPKVTPTLPLTLTPTPPIPISKVIFTIPIVTTTSKVPEVITTTRVPEVVTTTSKVPGAIATSRIPEVATSKVVTTTYKVPEVATTSKIPELITTKSLAPPIPAVTTTTIAEVIPALAPIPAVSSDTHTNEEKKKDDENNEEEQEEEDDDDDEDDEEDWEGEDDEEEEEDESPSMSGTTGIKAVDVSDSRYVETVQYDTGFKGNNMKKRMAVQPVAVKQDDDAQAGSVSKNRNNKDDRSGKESAIVGELQKRIDEIVKEQSSPFEAELFRIMTDLLDSQDAMEYQDVLDRIGTAQQQKDASSTVNHNKEKDAITQSIFHAQDDATPTPDNGGGFNPRALLNTLLQPFIIQFRTDVRNTVIFICGGQHDGLIDGKIQGNDDYAKKAAQNDIVATTHPDGVHLMDLFDPNTAALALDCLRTHFGHLTTALGKLLTERFAAAKEFLLNKIAGLVGIPRFLIPFSEEEREAAVIADGIDQEQGEQFAKQSVDTMSETGKEEFERSGAFARWLVDSMMNEFRLAVEQDQDLFGSAKSNIEAVANLPDAEEKAQVEGEDEDISRPSTPVEAVAGERKPSQPRIRSRRSTSKI</sequence>
<feature type="region of interest" description="Disordered" evidence="1">
    <location>
        <begin position="154"/>
        <end position="217"/>
    </location>
</feature>
<evidence type="ECO:0000313" key="4">
    <source>
        <dbReference type="Proteomes" id="UP000823405"/>
    </source>
</evidence>
<gene>
    <name evidence="3" type="ORF">BGZ97_005574</name>
</gene>
<feature type="compositionally biased region" description="Basic and acidic residues" evidence="1">
    <location>
        <begin position="161"/>
        <end position="170"/>
    </location>
</feature>
<proteinExistence type="predicted"/>
<comment type="caution">
    <text evidence="3">The sequence shown here is derived from an EMBL/GenBank/DDBJ whole genome shotgun (WGS) entry which is preliminary data.</text>
</comment>
<feature type="region of interest" description="Disordered" evidence="1">
    <location>
        <begin position="249"/>
        <end position="279"/>
    </location>
</feature>
<keyword evidence="4" id="KW-1185">Reference proteome</keyword>
<feature type="signal peptide" evidence="2">
    <location>
        <begin position="1"/>
        <end position="16"/>
    </location>
</feature>
<feature type="region of interest" description="Disordered" evidence="1">
    <location>
        <begin position="571"/>
        <end position="619"/>
    </location>
</feature>
<evidence type="ECO:0000313" key="3">
    <source>
        <dbReference type="EMBL" id="KAG0317316.1"/>
    </source>
</evidence>
<evidence type="ECO:0000256" key="1">
    <source>
        <dbReference type="SAM" id="MobiDB-lite"/>
    </source>
</evidence>
<dbReference type="AlphaFoldDB" id="A0A9P6RCQ5"/>
<reference evidence="3" key="1">
    <citation type="journal article" date="2020" name="Fungal Divers.">
        <title>Resolving the Mortierellaceae phylogeny through synthesis of multi-gene phylogenetics and phylogenomics.</title>
        <authorList>
            <person name="Vandepol N."/>
            <person name="Liber J."/>
            <person name="Desiro A."/>
            <person name="Na H."/>
            <person name="Kennedy M."/>
            <person name="Barry K."/>
            <person name="Grigoriev I.V."/>
            <person name="Miller A.N."/>
            <person name="O'Donnell K."/>
            <person name="Stajich J.E."/>
            <person name="Bonito G."/>
        </authorList>
    </citation>
    <scope>NUCLEOTIDE SEQUENCE</scope>
    <source>
        <strain evidence="3">NVP60</strain>
    </source>
</reference>
<protein>
    <submittedName>
        <fullName evidence="3">Uncharacterized protein</fullName>
    </submittedName>
</protein>
<dbReference type="EMBL" id="JAAAIN010000250">
    <property type="protein sequence ID" value="KAG0317316.1"/>
    <property type="molecule type" value="Genomic_DNA"/>
</dbReference>
<dbReference type="OrthoDB" id="2434075at2759"/>
<name>A0A9P6RCQ5_9FUNG</name>
<evidence type="ECO:0000256" key="2">
    <source>
        <dbReference type="SAM" id="SignalP"/>
    </source>
</evidence>
<feature type="chain" id="PRO_5040394664" evidence="2">
    <location>
        <begin position="17"/>
        <end position="619"/>
    </location>
</feature>
<organism evidence="3 4">
    <name type="scientific">Linnemannia gamsii</name>
    <dbReference type="NCBI Taxonomy" id="64522"/>
    <lineage>
        <taxon>Eukaryota</taxon>
        <taxon>Fungi</taxon>
        <taxon>Fungi incertae sedis</taxon>
        <taxon>Mucoromycota</taxon>
        <taxon>Mortierellomycotina</taxon>
        <taxon>Mortierellomycetes</taxon>
        <taxon>Mortierellales</taxon>
        <taxon>Mortierellaceae</taxon>
        <taxon>Linnemannia</taxon>
    </lineage>
</organism>
<keyword evidence="2" id="KW-0732">Signal</keyword>
<accession>A0A9P6RCQ5</accession>
<feature type="compositionally biased region" description="Basic residues" evidence="1">
    <location>
        <begin position="610"/>
        <end position="619"/>
    </location>
</feature>
<dbReference type="Proteomes" id="UP000823405">
    <property type="component" value="Unassembled WGS sequence"/>
</dbReference>